<evidence type="ECO:0000256" key="3">
    <source>
        <dbReference type="ARBA" id="ARBA00022475"/>
    </source>
</evidence>
<feature type="transmembrane region" description="Helical" evidence="9">
    <location>
        <begin position="419"/>
        <end position="444"/>
    </location>
</feature>
<evidence type="ECO:0000256" key="5">
    <source>
        <dbReference type="ARBA" id="ARBA00022989"/>
    </source>
</evidence>
<keyword evidence="2" id="KW-0813">Transport</keyword>
<keyword evidence="5 9" id="KW-1133">Transmembrane helix</keyword>
<dbReference type="InterPro" id="IPR036259">
    <property type="entry name" value="MFS_trans_sf"/>
</dbReference>
<gene>
    <name evidence="11" type="ORF">CP970_09380</name>
</gene>
<dbReference type="PROSITE" id="PS50850">
    <property type="entry name" value="MFS"/>
    <property type="match status" value="1"/>
</dbReference>
<keyword evidence="12" id="KW-1185">Reference proteome</keyword>
<accession>A0A5J6G8X8</accession>
<dbReference type="CDD" id="cd17321">
    <property type="entry name" value="MFS_MMR_MDR_like"/>
    <property type="match status" value="1"/>
</dbReference>
<feature type="transmembrane region" description="Helical" evidence="9">
    <location>
        <begin position="148"/>
        <end position="167"/>
    </location>
</feature>
<feature type="transmembrane region" description="Helical" evidence="9">
    <location>
        <begin position="116"/>
        <end position="136"/>
    </location>
</feature>
<dbReference type="Pfam" id="PF07690">
    <property type="entry name" value="MFS_1"/>
    <property type="match status" value="1"/>
</dbReference>
<feature type="transmembrane region" description="Helical" evidence="9">
    <location>
        <begin position="75"/>
        <end position="96"/>
    </location>
</feature>
<dbReference type="InterPro" id="IPR020846">
    <property type="entry name" value="MFS_dom"/>
</dbReference>
<evidence type="ECO:0000256" key="2">
    <source>
        <dbReference type="ARBA" id="ARBA00022448"/>
    </source>
</evidence>
<keyword evidence="4 9" id="KW-0812">Transmembrane</keyword>
<comment type="subcellular location">
    <subcellularLocation>
        <location evidence="1">Cell membrane</location>
        <topology evidence="1">Multi-pass membrane protein</topology>
    </subcellularLocation>
</comment>
<feature type="transmembrane region" description="Helical" evidence="9">
    <location>
        <begin position="332"/>
        <end position="354"/>
    </location>
</feature>
<feature type="transmembrane region" description="Helical" evidence="9">
    <location>
        <begin position="456"/>
        <end position="480"/>
    </location>
</feature>
<reference evidence="11 12" key="1">
    <citation type="submission" date="2017-09" db="EMBL/GenBank/DDBJ databases">
        <authorList>
            <person name="Lee N."/>
            <person name="Cho B.-K."/>
        </authorList>
    </citation>
    <scope>NUCLEOTIDE SEQUENCE [LARGE SCALE GENOMIC DNA]</scope>
    <source>
        <strain evidence="11 12">ATCC 12853</strain>
    </source>
</reference>
<dbReference type="InterPro" id="IPR011701">
    <property type="entry name" value="MFS"/>
</dbReference>
<feature type="transmembrane region" description="Helical" evidence="9">
    <location>
        <begin position="366"/>
        <end position="387"/>
    </location>
</feature>
<protein>
    <submittedName>
        <fullName evidence="11">MFS transporter</fullName>
    </submittedName>
</protein>
<dbReference type="AlphaFoldDB" id="A0A5J6G8X8"/>
<evidence type="ECO:0000259" key="10">
    <source>
        <dbReference type="PROSITE" id="PS50850"/>
    </source>
</evidence>
<dbReference type="GO" id="GO:0005886">
    <property type="term" value="C:plasma membrane"/>
    <property type="evidence" value="ECO:0007669"/>
    <property type="project" value="UniProtKB-SubCell"/>
</dbReference>
<feature type="transmembrane region" description="Helical" evidence="9">
    <location>
        <begin position="231"/>
        <end position="254"/>
    </location>
</feature>
<dbReference type="SUPFAM" id="SSF103473">
    <property type="entry name" value="MFS general substrate transporter"/>
    <property type="match status" value="1"/>
</dbReference>
<sequence length="516" mass="51451">MSTSASRALLTDLRGVATPGTHPRRTAQRDRWLRHMTLHTARRGHAPNAAPSPTVIRQKGPSTLRAGTAPPSRPTLLALLVLSAAAGLDAGSVAVLNSALPALGAEFGAAPQALSWAVSGYALAFAGLLLAGGALADRFPRRRVLTAGLLALAAGALPAVAATDFWMVAAGRVLQGAGAAITIPAATALVADLYPAGPARSRALGVFASAQAGSYGAGLVLGGVLTGAAGWRLVFAVQGASALLTALAAVRVLPEGAPDRGRSVDPVGGAALVATVVLLVLGVDLLSHRGAGRLFAVTAVAGAVGAGTLWWRRGGDALFDRALLRIAAVRTSAATAVAFYFCVNGSLFFVPLYLQDVRGMSPAGSGLAVLPVSAAVTVTALLTGRLLERVGARTVLTAGLLLTGAGVAMWCLTDTQSPYWWPVFAGLVVTGIGQGLAFPALTVLGLRGVPQDRQGAASAVTATALQIGSGLGPAVLAGAASVAGPSVLSGQHVAFVAAAGTVVLAGGVVAGVRRAW</sequence>
<feature type="transmembrane region" description="Helical" evidence="9">
    <location>
        <begin position="394"/>
        <end position="413"/>
    </location>
</feature>
<evidence type="ECO:0000313" key="11">
    <source>
        <dbReference type="EMBL" id="QEU91064.1"/>
    </source>
</evidence>
<feature type="domain" description="Major facilitator superfamily (MFS) profile" evidence="10">
    <location>
        <begin position="75"/>
        <end position="516"/>
    </location>
</feature>
<feature type="transmembrane region" description="Helical" evidence="9">
    <location>
        <begin position="292"/>
        <end position="311"/>
    </location>
</feature>
<evidence type="ECO:0000313" key="12">
    <source>
        <dbReference type="Proteomes" id="UP000325529"/>
    </source>
</evidence>
<feature type="transmembrane region" description="Helical" evidence="9">
    <location>
        <begin position="173"/>
        <end position="191"/>
    </location>
</feature>
<feature type="region of interest" description="Disordered" evidence="8">
    <location>
        <begin position="42"/>
        <end position="69"/>
    </location>
</feature>
<organism evidence="11 12">
    <name type="scientific">Streptomyces kanamyceticus</name>
    <dbReference type="NCBI Taxonomy" id="1967"/>
    <lineage>
        <taxon>Bacteria</taxon>
        <taxon>Bacillati</taxon>
        <taxon>Actinomycetota</taxon>
        <taxon>Actinomycetes</taxon>
        <taxon>Kitasatosporales</taxon>
        <taxon>Streptomycetaceae</taxon>
        <taxon>Streptomyces</taxon>
    </lineage>
</organism>
<evidence type="ECO:0000256" key="6">
    <source>
        <dbReference type="ARBA" id="ARBA00023136"/>
    </source>
</evidence>
<evidence type="ECO:0000256" key="7">
    <source>
        <dbReference type="ARBA" id="ARBA00023251"/>
    </source>
</evidence>
<dbReference type="KEGG" id="ska:CP970_09380"/>
<evidence type="ECO:0000256" key="1">
    <source>
        <dbReference type="ARBA" id="ARBA00004651"/>
    </source>
</evidence>
<dbReference type="Gene3D" id="1.20.1250.20">
    <property type="entry name" value="MFS general substrate transporter like domains"/>
    <property type="match status" value="1"/>
</dbReference>
<keyword evidence="3" id="KW-1003">Cell membrane</keyword>
<dbReference type="PANTHER" id="PTHR42718">
    <property type="entry name" value="MAJOR FACILITATOR SUPERFAMILY MULTIDRUG TRANSPORTER MFSC"/>
    <property type="match status" value="1"/>
</dbReference>
<dbReference type="Gene3D" id="1.20.1720.10">
    <property type="entry name" value="Multidrug resistance protein D"/>
    <property type="match status" value="1"/>
</dbReference>
<name>A0A5J6G8X8_STRKN</name>
<dbReference type="PANTHER" id="PTHR42718:SF46">
    <property type="entry name" value="BLR6921 PROTEIN"/>
    <property type="match status" value="1"/>
</dbReference>
<dbReference type="GO" id="GO:0046677">
    <property type="term" value="P:response to antibiotic"/>
    <property type="evidence" value="ECO:0007669"/>
    <property type="project" value="UniProtKB-KW"/>
</dbReference>
<evidence type="ECO:0000256" key="4">
    <source>
        <dbReference type="ARBA" id="ARBA00022692"/>
    </source>
</evidence>
<proteinExistence type="predicted"/>
<evidence type="ECO:0000256" key="9">
    <source>
        <dbReference type="SAM" id="Phobius"/>
    </source>
</evidence>
<keyword evidence="6 9" id="KW-0472">Membrane</keyword>
<feature type="transmembrane region" description="Helical" evidence="9">
    <location>
        <begin position="492"/>
        <end position="512"/>
    </location>
</feature>
<dbReference type="GO" id="GO:0022857">
    <property type="term" value="F:transmembrane transporter activity"/>
    <property type="evidence" value="ECO:0007669"/>
    <property type="project" value="InterPro"/>
</dbReference>
<evidence type="ECO:0000256" key="8">
    <source>
        <dbReference type="SAM" id="MobiDB-lite"/>
    </source>
</evidence>
<feature type="transmembrane region" description="Helical" evidence="9">
    <location>
        <begin position="266"/>
        <end position="286"/>
    </location>
</feature>
<dbReference type="Proteomes" id="UP000325529">
    <property type="component" value="Chromosome"/>
</dbReference>
<keyword evidence="7" id="KW-0046">Antibiotic resistance</keyword>
<feature type="transmembrane region" description="Helical" evidence="9">
    <location>
        <begin position="203"/>
        <end position="225"/>
    </location>
</feature>
<dbReference type="EMBL" id="CP023699">
    <property type="protein sequence ID" value="QEU91064.1"/>
    <property type="molecule type" value="Genomic_DNA"/>
</dbReference>